<evidence type="ECO:0000256" key="11">
    <source>
        <dbReference type="PIRSR" id="PIRSR000168-1"/>
    </source>
</evidence>
<evidence type="ECO:0000259" key="16">
    <source>
        <dbReference type="Pfam" id="PF22924"/>
    </source>
</evidence>
<feature type="domain" description="Acyl-CoA oxidase/dehydrogenase middle" evidence="14">
    <location>
        <begin position="161"/>
        <end position="271"/>
    </location>
</feature>
<dbReference type="InterPro" id="IPR009100">
    <property type="entry name" value="AcylCoA_DH/oxidase_NM_dom_sf"/>
</dbReference>
<evidence type="ECO:0000259" key="15">
    <source>
        <dbReference type="Pfam" id="PF14749"/>
    </source>
</evidence>
<dbReference type="PANTHER" id="PTHR10909:SF250">
    <property type="entry name" value="PEROXISOMAL ACYL-COENZYME A OXIDASE 1"/>
    <property type="match status" value="1"/>
</dbReference>
<dbReference type="GO" id="GO:0033540">
    <property type="term" value="P:fatty acid beta-oxidation using acyl-CoA oxidase"/>
    <property type="evidence" value="ECO:0007669"/>
    <property type="project" value="TreeGrafter"/>
</dbReference>
<dbReference type="AlphaFoldDB" id="A0A081AQN3"/>
<keyword evidence="5" id="KW-0285">Flavoprotein</keyword>
<dbReference type="GO" id="GO:0071949">
    <property type="term" value="F:FAD binding"/>
    <property type="evidence" value="ECO:0007669"/>
    <property type="project" value="InterPro"/>
</dbReference>
<accession>A0A081AQN3</accession>
<evidence type="ECO:0000256" key="6">
    <source>
        <dbReference type="ARBA" id="ARBA00022827"/>
    </source>
</evidence>
<dbReference type="GO" id="GO:0005777">
    <property type="term" value="C:peroxisome"/>
    <property type="evidence" value="ECO:0007669"/>
    <property type="project" value="UniProtKB-SubCell"/>
</dbReference>
<comment type="caution">
    <text evidence="17">The sequence shown here is derived from an EMBL/GenBank/DDBJ whole genome shotgun (WGS) entry which is preliminary data.</text>
</comment>
<evidence type="ECO:0000313" key="18">
    <source>
        <dbReference type="Proteomes" id="UP000028582"/>
    </source>
</evidence>
<dbReference type="EMBL" id="ANJA01000891">
    <property type="protein sequence ID" value="ETO81194.1"/>
    <property type="molecule type" value="Genomic_DNA"/>
</dbReference>
<evidence type="ECO:0000256" key="1">
    <source>
        <dbReference type="ARBA" id="ARBA00001974"/>
    </source>
</evidence>
<evidence type="ECO:0000256" key="9">
    <source>
        <dbReference type="ARBA" id="ARBA00023098"/>
    </source>
</evidence>
<dbReference type="EC" id="1.3.3.6" evidence="4"/>
<comment type="cofactor">
    <cofactor evidence="1">
        <name>FAD</name>
        <dbReference type="ChEBI" id="CHEBI:57692"/>
    </cofactor>
</comment>
<dbReference type="FunFam" id="1.20.140.10:FF:000103">
    <property type="entry name" value="Uncharacterized protein"/>
    <property type="match status" value="1"/>
</dbReference>
<feature type="domain" description="Acyl-CoA oxidase C-terminal" evidence="13">
    <location>
        <begin position="507"/>
        <end position="680"/>
    </location>
</feature>
<keyword evidence="6 12" id="KW-0274">FAD</keyword>
<evidence type="ECO:0000256" key="5">
    <source>
        <dbReference type="ARBA" id="ARBA00022630"/>
    </source>
</evidence>
<evidence type="ECO:0000256" key="7">
    <source>
        <dbReference type="ARBA" id="ARBA00022832"/>
    </source>
</evidence>
<evidence type="ECO:0000256" key="8">
    <source>
        <dbReference type="ARBA" id="ARBA00023002"/>
    </source>
</evidence>
<dbReference type="FunFam" id="1.20.140.10:FF:000013">
    <property type="entry name" value="Acyl-coenzyme A oxidase"/>
    <property type="match status" value="1"/>
</dbReference>
<evidence type="ECO:0000259" key="14">
    <source>
        <dbReference type="Pfam" id="PF02770"/>
    </source>
</evidence>
<protein>
    <recommendedName>
        <fullName evidence="4">acyl-CoA oxidase</fullName>
        <ecNumber evidence="4">1.3.3.6</ecNumber>
    </recommendedName>
</protein>
<dbReference type="InterPro" id="IPR012258">
    <property type="entry name" value="Acyl-CoA_oxidase"/>
</dbReference>
<dbReference type="InterPro" id="IPR036250">
    <property type="entry name" value="AcylCo_DH-like_C"/>
</dbReference>
<dbReference type="GO" id="GO:0005504">
    <property type="term" value="F:fatty acid binding"/>
    <property type="evidence" value="ECO:0007669"/>
    <property type="project" value="TreeGrafter"/>
</dbReference>
<dbReference type="PANTHER" id="PTHR10909">
    <property type="entry name" value="ELECTRON TRANSPORT OXIDOREDUCTASE"/>
    <property type="match status" value="1"/>
</dbReference>
<dbReference type="PIRSF" id="PIRSF000168">
    <property type="entry name" value="Acyl-CoA_oxidase"/>
    <property type="match status" value="1"/>
</dbReference>
<dbReference type="Proteomes" id="UP000028582">
    <property type="component" value="Unassembled WGS sequence"/>
</dbReference>
<reference evidence="17 18" key="1">
    <citation type="submission" date="2013-11" db="EMBL/GenBank/DDBJ databases">
        <title>The Genome Sequence of Phytophthora parasitica P1976.</title>
        <authorList>
            <consortium name="The Broad Institute Genomics Platform"/>
            <person name="Russ C."/>
            <person name="Tyler B."/>
            <person name="Panabieres F."/>
            <person name="Shan W."/>
            <person name="Tripathy S."/>
            <person name="Grunwald N."/>
            <person name="Machado M."/>
            <person name="Johnson C.S."/>
            <person name="Walker B."/>
            <person name="Young S."/>
            <person name="Zeng Q."/>
            <person name="Gargeya S."/>
            <person name="Fitzgerald M."/>
            <person name="Haas B."/>
            <person name="Abouelleil A."/>
            <person name="Allen A.W."/>
            <person name="Alvarado L."/>
            <person name="Arachchi H.M."/>
            <person name="Berlin A.M."/>
            <person name="Chapman S.B."/>
            <person name="Gainer-Dewar J."/>
            <person name="Goldberg J."/>
            <person name="Griggs A."/>
            <person name="Gujja S."/>
            <person name="Hansen M."/>
            <person name="Howarth C."/>
            <person name="Imamovic A."/>
            <person name="Ireland A."/>
            <person name="Larimer J."/>
            <person name="McCowan C."/>
            <person name="Murphy C."/>
            <person name="Pearson M."/>
            <person name="Poon T.W."/>
            <person name="Priest M."/>
            <person name="Roberts A."/>
            <person name="Saif S."/>
            <person name="Shea T."/>
            <person name="Sisk P."/>
            <person name="Sykes S."/>
            <person name="Wortman J."/>
            <person name="Nusbaum C."/>
            <person name="Birren B."/>
        </authorList>
    </citation>
    <scope>NUCLEOTIDE SEQUENCE [LARGE SCALE GENOMIC DNA]</scope>
    <source>
        <strain evidence="17 18">P1976</strain>
    </source>
</reference>
<feature type="domain" description="Acyl-coenzyme A oxidase N-terminal" evidence="15">
    <location>
        <begin position="44"/>
        <end position="159"/>
    </location>
</feature>
<dbReference type="Pfam" id="PF22924">
    <property type="entry name" value="ACOX_C_alpha1"/>
    <property type="match status" value="1"/>
</dbReference>
<gene>
    <name evidence="17" type="ORF">F444_04433</name>
</gene>
<evidence type="ECO:0000259" key="13">
    <source>
        <dbReference type="Pfam" id="PF01756"/>
    </source>
</evidence>
<dbReference type="Pfam" id="PF14749">
    <property type="entry name" value="Acyl-CoA_ox_N"/>
    <property type="match status" value="1"/>
</dbReference>
<feature type="non-terminal residue" evidence="17">
    <location>
        <position position="1"/>
    </location>
</feature>
<evidence type="ECO:0000256" key="2">
    <source>
        <dbReference type="ARBA" id="ARBA00004275"/>
    </source>
</evidence>
<evidence type="ECO:0000313" key="17">
    <source>
        <dbReference type="EMBL" id="ETO81194.1"/>
    </source>
</evidence>
<sequence length="683" mass="75711">HFSICQVLSTPLHLVASPPAMAIELKDLAPLFLKTERVNGDIDPSVLTNVLRGGQAANDRRKELLQVIERHPVLSDRDMMYRNHTERYNFGVKKAFHYIKVLQEGGYTDPVDQQILYSAMGEPTAIEVHRSMFVPTLENQGSDEQRAKWLPLAKNFKILGAYAQTELGHGSNVQGIETVATYDKTTQEFIIDSPTLTSRKWWPGGLGKTANHAIVHARLYLDGKDVGVQAFLVQIRSMEDHQPLPGIEVGDIGPKVGFQSIDNGYCAFHKVRIPRENMMMRYAKVLPDGTFVEPQSDKLVYLTMVQIRAYLIRSLGQGMGMATTITTRYSAARVQGRKASGSPKGEFQVLDYQNQQHVLFPYIAVSYAGFFAGTGLIAMHDSALAIVKSGDPSFGSKLADLHAVCSGLKAWLANHVSDGIENCRRLCGGHGFTHSSNLGHLFAETVGACTYEGTFDVLVNQHGRYLLKALHSGNHLPGSPTEFLANAKTHSNPNLRCKAQKPEDFADLQLLLEAFRVRASRAVLTLAADMKANKNNANACMVQITRASTAHAELLLVEAFVNGLNSIPSGKEREAVTHLCELFGVWLITKTLGDFREDDYISSKQAVMVRRQLVSLLPVIRKNCVLLTDAWDFTDFELNSTIGRYDGDVYRAMVRRAADEALNKTQVAECYDQFLKPLLQSTL</sequence>
<feature type="domain" description="Acyl-CoA oxidase C-alpha1" evidence="16">
    <location>
        <begin position="301"/>
        <end position="467"/>
    </location>
</feature>
<dbReference type="FunFam" id="1.10.540.10:FF:000006">
    <property type="entry name" value="Acyl-coenzyme A oxidase"/>
    <property type="match status" value="1"/>
</dbReference>
<dbReference type="Gene3D" id="1.10.540.10">
    <property type="entry name" value="Acyl-CoA dehydrogenase/oxidase, N-terminal domain"/>
    <property type="match status" value="1"/>
</dbReference>
<dbReference type="Gene3D" id="1.20.140.10">
    <property type="entry name" value="Butyryl-CoA Dehydrogenase, subunit A, domain 3"/>
    <property type="match status" value="2"/>
</dbReference>
<comment type="subcellular location">
    <subcellularLocation>
        <location evidence="2">Peroxisome</location>
    </subcellularLocation>
</comment>
<dbReference type="SUPFAM" id="SSF56645">
    <property type="entry name" value="Acyl-CoA dehydrogenase NM domain-like"/>
    <property type="match status" value="1"/>
</dbReference>
<dbReference type="FunFam" id="2.40.110.10:FF:000003">
    <property type="entry name" value="Acyl-coenzyme A oxidase"/>
    <property type="match status" value="1"/>
</dbReference>
<feature type="active site" description="Proton acceptor" evidence="11">
    <location>
        <position position="452"/>
    </location>
</feature>
<keyword evidence="8" id="KW-0560">Oxidoreductase</keyword>
<evidence type="ECO:0000256" key="10">
    <source>
        <dbReference type="ARBA" id="ARBA00023140"/>
    </source>
</evidence>
<dbReference type="InterPro" id="IPR029320">
    <property type="entry name" value="Acyl-CoA_ox_N"/>
</dbReference>
<comment type="similarity">
    <text evidence="3">Belongs to the acyl-CoA oxidase family.</text>
</comment>
<dbReference type="InterPro" id="IPR002655">
    <property type="entry name" value="Acyl-CoA_oxidase_C"/>
</dbReference>
<evidence type="ECO:0000256" key="3">
    <source>
        <dbReference type="ARBA" id="ARBA00006288"/>
    </source>
</evidence>
<dbReference type="Gene3D" id="2.40.110.10">
    <property type="entry name" value="Butyryl-CoA Dehydrogenase, subunit A, domain 2"/>
    <property type="match status" value="1"/>
</dbReference>
<dbReference type="Pfam" id="PF01756">
    <property type="entry name" value="ACOX"/>
    <property type="match status" value="1"/>
</dbReference>
<keyword evidence="7" id="KW-0276">Fatty acid metabolism</keyword>
<dbReference type="OrthoDB" id="538336at2759"/>
<evidence type="ECO:0000256" key="4">
    <source>
        <dbReference type="ARBA" id="ARBA00012870"/>
    </source>
</evidence>
<dbReference type="InterPro" id="IPR006091">
    <property type="entry name" value="Acyl-CoA_Oxase/DH_mid-dom"/>
</dbReference>
<keyword evidence="9" id="KW-0443">Lipid metabolism</keyword>
<organism evidence="17 18">
    <name type="scientific">Phytophthora nicotianae P1976</name>
    <dbReference type="NCBI Taxonomy" id="1317066"/>
    <lineage>
        <taxon>Eukaryota</taxon>
        <taxon>Sar</taxon>
        <taxon>Stramenopiles</taxon>
        <taxon>Oomycota</taxon>
        <taxon>Peronosporomycetes</taxon>
        <taxon>Peronosporales</taxon>
        <taxon>Peronosporaceae</taxon>
        <taxon>Phytophthora</taxon>
    </lineage>
</organism>
<evidence type="ECO:0000256" key="12">
    <source>
        <dbReference type="PIRSR" id="PIRSR000168-2"/>
    </source>
</evidence>
<keyword evidence="10" id="KW-0576">Peroxisome</keyword>
<proteinExistence type="inferred from homology"/>
<dbReference type="Pfam" id="PF02770">
    <property type="entry name" value="Acyl-CoA_dh_M"/>
    <property type="match status" value="1"/>
</dbReference>
<dbReference type="GO" id="GO:0055088">
    <property type="term" value="P:lipid homeostasis"/>
    <property type="evidence" value="ECO:0007669"/>
    <property type="project" value="TreeGrafter"/>
</dbReference>
<dbReference type="InterPro" id="IPR046373">
    <property type="entry name" value="Acyl-CoA_Oxase/DH_mid-dom_sf"/>
</dbReference>
<dbReference type="SUPFAM" id="SSF47203">
    <property type="entry name" value="Acyl-CoA dehydrogenase C-terminal domain-like"/>
    <property type="match status" value="2"/>
</dbReference>
<feature type="binding site" evidence="12">
    <location>
        <position position="165"/>
    </location>
    <ligand>
        <name>FAD</name>
        <dbReference type="ChEBI" id="CHEBI:57692"/>
    </ligand>
</feature>
<dbReference type="InterPro" id="IPR037069">
    <property type="entry name" value="AcylCoA_DH/ox_N_sf"/>
</dbReference>
<name>A0A081AQN3_PHYNI</name>
<dbReference type="GO" id="GO:0003997">
    <property type="term" value="F:acyl-CoA oxidase activity"/>
    <property type="evidence" value="ECO:0007669"/>
    <property type="project" value="UniProtKB-EC"/>
</dbReference>
<feature type="binding site" evidence="12">
    <location>
        <position position="204"/>
    </location>
    <ligand>
        <name>FAD</name>
        <dbReference type="ChEBI" id="CHEBI:57692"/>
    </ligand>
</feature>
<dbReference type="InterPro" id="IPR055060">
    <property type="entry name" value="ACOX_C_alpha1"/>
</dbReference>